<organism evidence="1">
    <name type="scientific">Anguilla anguilla</name>
    <name type="common">European freshwater eel</name>
    <name type="synonym">Muraena anguilla</name>
    <dbReference type="NCBI Taxonomy" id="7936"/>
    <lineage>
        <taxon>Eukaryota</taxon>
        <taxon>Metazoa</taxon>
        <taxon>Chordata</taxon>
        <taxon>Craniata</taxon>
        <taxon>Vertebrata</taxon>
        <taxon>Euteleostomi</taxon>
        <taxon>Actinopterygii</taxon>
        <taxon>Neopterygii</taxon>
        <taxon>Teleostei</taxon>
        <taxon>Anguilliformes</taxon>
        <taxon>Anguillidae</taxon>
        <taxon>Anguilla</taxon>
    </lineage>
</organism>
<reference evidence="1" key="1">
    <citation type="submission" date="2014-11" db="EMBL/GenBank/DDBJ databases">
        <authorList>
            <person name="Amaro Gonzalez C."/>
        </authorList>
    </citation>
    <scope>NUCLEOTIDE SEQUENCE</scope>
</reference>
<dbReference type="AlphaFoldDB" id="A0A0E9WH35"/>
<dbReference type="EMBL" id="GBXM01018971">
    <property type="protein sequence ID" value="JAH89606.1"/>
    <property type="molecule type" value="Transcribed_RNA"/>
</dbReference>
<name>A0A0E9WH35_ANGAN</name>
<reference evidence="1" key="2">
    <citation type="journal article" date="2015" name="Fish Shellfish Immunol.">
        <title>Early steps in the European eel (Anguilla anguilla)-Vibrio vulnificus interaction in the gills: Role of the RtxA13 toxin.</title>
        <authorList>
            <person name="Callol A."/>
            <person name="Pajuelo D."/>
            <person name="Ebbesson L."/>
            <person name="Teles M."/>
            <person name="MacKenzie S."/>
            <person name="Amaro C."/>
        </authorList>
    </citation>
    <scope>NUCLEOTIDE SEQUENCE</scope>
</reference>
<proteinExistence type="predicted"/>
<sequence>MCSVFRRWALLYSQDNGNCVNSFNPHPLSCPPLNLMLFCSVLILLLNTEHSGIVINVIELVPSLGCV</sequence>
<protein>
    <submittedName>
        <fullName evidence="1">Uncharacterized protein</fullName>
    </submittedName>
</protein>
<evidence type="ECO:0000313" key="1">
    <source>
        <dbReference type="EMBL" id="JAH89606.1"/>
    </source>
</evidence>
<accession>A0A0E9WH35</accession>